<keyword evidence="8" id="KW-1185">Reference proteome</keyword>
<feature type="transmembrane region" description="Helical" evidence="5">
    <location>
        <begin position="12"/>
        <end position="29"/>
    </location>
</feature>
<evidence type="ECO:0000256" key="3">
    <source>
        <dbReference type="ARBA" id="ARBA00022989"/>
    </source>
</evidence>
<dbReference type="InterPro" id="IPR051533">
    <property type="entry name" value="WaaL-like"/>
</dbReference>
<dbReference type="InterPro" id="IPR007016">
    <property type="entry name" value="O-antigen_ligase-rel_domated"/>
</dbReference>
<feature type="transmembrane region" description="Helical" evidence="5">
    <location>
        <begin position="335"/>
        <end position="360"/>
    </location>
</feature>
<keyword evidence="4 5" id="KW-0472">Membrane</keyword>
<dbReference type="Pfam" id="PF04932">
    <property type="entry name" value="Wzy_C"/>
    <property type="match status" value="1"/>
</dbReference>
<organism evidence="7 8">
    <name type="scientific">Neolewinella antarctica</name>
    <dbReference type="NCBI Taxonomy" id="442734"/>
    <lineage>
        <taxon>Bacteria</taxon>
        <taxon>Pseudomonadati</taxon>
        <taxon>Bacteroidota</taxon>
        <taxon>Saprospiria</taxon>
        <taxon>Saprospirales</taxon>
        <taxon>Lewinellaceae</taxon>
        <taxon>Neolewinella</taxon>
    </lineage>
</organism>
<dbReference type="PANTHER" id="PTHR37422:SF13">
    <property type="entry name" value="LIPOPOLYSACCHARIDE BIOSYNTHESIS PROTEIN PA4999-RELATED"/>
    <property type="match status" value="1"/>
</dbReference>
<evidence type="ECO:0000256" key="5">
    <source>
        <dbReference type="SAM" id="Phobius"/>
    </source>
</evidence>
<feature type="transmembrane region" description="Helical" evidence="5">
    <location>
        <begin position="165"/>
        <end position="182"/>
    </location>
</feature>
<feature type="transmembrane region" description="Helical" evidence="5">
    <location>
        <begin position="122"/>
        <end position="144"/>
    </location>
</feature>
<dbReference type="Proteomes" id="UP000770785">
    <property type="component" value="Unassembled WGS sequence"/>
</dbReference>
<dbReference type="RefSeq" id="WP_168036978.1">
    <property type="nucleotide sequence ID" value="NZ_JAATJH010000002.1"/>
</dbReference>
<gene>
    <name evidence="7" type="ORF">GGR27_001721</name>
</gene>
<feature type="transmembrane region" description="Helical" evidence="5">
    <location>
        <begin position="390"/>
        <end position="407"/>
    </location>
</feature>
<comment type="subcellular location">
    <subcellularLocation>
        <location evidence="1">Membrane</location>
        <topology evidence="1">Multi-pass membrane protein</topology>
    </subcellularLocation>
</comment>
<feature type="transmembrane region" description="Helical" evidence="5">
    <location>
        <begin position="367"/>
        <end position="384"/>
    </location>
</feature>
<keyword evidence="2 5" id="KW-0812">Transmembrane</keyword>
<protein>
    <submittedName>
        <fullName evidence="7">O-antigen ligase</fullName>
    </submittedName>
</protein>
<dbReference type="GO" id="GO:0016874">
    <property type="term" value="F:ligase activity"/>
    <property type="evidence" value="ECO:0007669"/>
    <property type="project" value="UniProtKB-KW"/>
</dbReference>
<feature type="transmembrane region" description="Helical" evidence="5">
    <location>
        <begin position="235"/>
        <end position="256"/>
    </location>
</feature>
<keyword evidence="3 5" id="KW-1133">Transmembrane helix</keyword>
<feature type="transmembrane region" description="Helical" evidence="5">
    <location>
        <begin position="68"/>
        <end position="86"/>
    </location>
</feature>
<reference evidence="7 8" key="1">
    <citation type="submission" date="2020-03" db="EMBL/GenBank/DDBJ databases">
        <title>Genomic Encyclopedia of Type Strains, Phase IV (KMG-IV): sequencing the most valuable type-strain genomes for metagenomic binning, comparative biology and taxonomic classification.</title>
        <authorList>
            <person name="Goeker M."/>
        </authorList>
    </citation>
    <scope>NUCLEOTIDE SEQUENCE [LARGE SCALE GENOMIC DNA]</scope>
    <source>
        <strain evidence="7 8">DSM 105096</strain>
    </source>
</reference>
<feature type="transmembrane region" description="Helical" evidence="5">
    <location>
        <begin position="35"/>
        <end position="56"/>
    </location>
</feature>
<evidence type="ECO:0000313" key="8">
    <source>
        <dbReference type="Proteomes" id="UP000770785"/>
    </source>
</evidence>
<evidence type="ECO:0000256" key="4">
    <source>
        <dbReference type="ARBA" id="ARBA00023136"/>
    </source>
</evidence>
<dbReference type="EMBL" id="JAATJH010000002">
    <property type="protein sequence ID" value="NJC26222.1"/>
    <property type="molecule type" value="Genomic_DNA"/>
</dbReference>
<evidence type="ECO:0000256" key="1">
    <source>
        <dbReference type="ARBA" id="ARBA00004141"/>
    </source>
</evidence>
<feature type="transmembrane region" description="Helical" evidence="5">
    <location>
        <begin position="194"/>
        <end position="223"/>
    </location>
</feature>
<feature type="domain" description="O-antigen ligase-related" evidence="6">
    <location>
        <begin position="199"/>
        <end position="350"/>
    </location>
</feature>
<name>A0ABX0XBS3_9BACT</name>
<proteinExistence type="predicted"/>
<keyword evidence="7" id="KW-0436">Ligase</keyword>
<accession>A0ABX0XBS3</accession>
<evidence type="ECO:0000259" key="6">
    <source>
        <dbReference type="Pfam" id="PF04932"/>
    </source>
</evidence>
<evidence type="ECO:0000313" key="7">
    <source>
        <dbReference type="EMBL" id="NJC26222.1"/>
    </source>
</evidence>
<sequence length="414" mass="45619">MLTRHRVEHYRLYLYLLMLASALFGLVISPPVLSVGLIGIVVLGLLDPLAGINPAWRAGIARHLGSPVPLALIALYLLLLFGWWQTEDWPYYFERLRIKVPLLSLPIVWPGLPKLSDRLEGAVFGGFGLFVGLVLGGVIINYGLHFEEINNLIRMGQSVPVPRNHIRFSLLVAIAALLAVRARGLRAFGWRNTWWYVAGFLFLGLHLLAVRSGLVGAYAGALVLGLASAWRRGRWLPAAAVIGGLCVLPVVAYIAVPSFQTKLDYVRYELFHRNAADDELEYSDEGRLTSIRVGWSIFRDHPVVGVGPGNMLAATDRRYAEILPGKKGKRPHNQFVSALAGSGVIGGVVTIGVFIVLFLVGLRRRDAVFLAVVTVFFLSCLVENTLENTVGVSAFSLLLLLIWEPGVERKKKVF</sequence>
<dbReference type="PANTHER" id="PTHR37422">
    <property type="entry name" value="TEICHURONIC ACID BIOSYNTHESIS PROTEIN TUAE"/>
    <property type="match status" value="1"/>
</dbReference>
<evidence type="ECO:0000256" key="2">
    <source>
        <dbReference type="ARBA" id="ARBA00022692"/>
    </source>
</evidence>
<comment type="caution">
    <text evidence="7">The sequence shown here is derived from an EMBL/GenBank/DDBJ whole genome shotgun (WGS) entry which is preliminary data.</text>
</comment>